<dbReference type="KEGG" id="kcm:ABWK59_14100"/>
<dbReference type="RefSeq" id="WP_354640928.1">
    <property type="nucleotide sequence ID" value="NZ_CP159872.1"/>
</dbReference>
<name>A0AAU8JXD5_9ACTN</name>
<evidence type="ECO:0000256" key="1">
    <source>
        <dbReference type="SAM" id="MobiDB-lite"/>
    </source>
</evidence>
<reference evidence="3" key="1">
    <citation type="submission" date="2024-06" db="EMBL/GenBank/DDBJ databases">
        <title>The genome sequences of Kitasatospora sp. strain HUAS MG31.</title>
        <authorList>
            <person name="Mo P."/>
        </authorList>
    </citation>
    <scope>NUCLEOTIDE SEQUENCE</scope>
    <source>
        <strain evidence="3">HUAS MG31</strain>
    </source>
</reference>
<evidence type="ECO:0000256" key="2">
    <source>
        <dbReference type="SAM" id="SignalP"/>
    </source>
</evidence>
<dbReference type="EMBL" id="CP159872">
    <property type="protein sequence ID" value="XCM79967.1"/>
    <property type="molecule type" value="Genomic_DNA"/>
</dbReference>
<gene>
    <name evidence="3" type="ORF">ABWK59_14100</name>
</gene>
<feature type="chain" id="PRO_5043908101" description="ATP-binding protein" evidence="2">
    <location>
        <begin position="29"/>
        <end position="156"/>
    </location>
</feature>
<dbReference type="AlphaFoldDB" id="A0AAU8JXD5"/>
<feature type="compositionally biased region" description="Gly residues" evidence="1">
    <location>
        <begin position="144"/>
        <end position="156"/>
    </location>
</feature>
<feature type="compositionally biased region" description="Low complexity" evidence="1">
    <location>
        <begin position="129"/>
        <end position="143"/>
    </location>
</feature>
<feature type="compositionally biased region" description="Low complexity" evidence="1">
    <location>
        <begin position="77"/>
        <end position="109"/>
    </location>
</feature>
<proteinExistence type="predicted"/>
<organism evidence="3">
    <name type="scientific">Kitasatospora camelliae</name>
    <dbReference type="NCBI Taxonomy" id="3156397"/>
    <lineage>
        <taxon>Bacteria</taxon>
        <taxon>Bacillati</taxon>
        <taxon>Actinomycetota</taxon>
        <taxon>Actinomycetes</taxon>
        <taxon>Kitasatosporales</taxon>
        <taxon>Streptomycetaceae</taxon>
        <taxon>Kitasatospora</taxon>
    </lineage>
</organism>
<evidence type="ECO:0000313" key="3">
    <source>
        <dbReference type="EMBL" id="XCM79967.1"/>
    </source>
</evidence>
<feature type="region of interest" description="Disordered" evidence="1">
    <location>
        <begin position="67"/>
        <end position="156"/>
    </location>
</feature>
<accession>A0AAU8JXD5</accession>
<keyword evidence="2" id="KW-0732">Signal</keyword>
<feature type="signal peptide" evidence="2">
    <location>
        <begin position="1"/>
        <end position="28"/>
    </location>
</feature>
<evidence type="ECO:0008006" key="4">
    <source>
        <dbReference type="Google" id="ProtNLM"/>
    </source>
</evidence>
<sequence>MKQATLKTAGTAVLGVAMAAAAAGSAAAAAPGGIGGPATMLTNGALTGAATGALGKVPATAPVTEAVGNLNPAAGKPAQSAPAQTAPAAQAAPAAAPATEVPAAEDAPAGATRVGGLESVPGGQGLAKTPVGSLTGTLTSLSPTGGGAPSLPGLGG</sequence>
<protein>
    <recommendedName>
        <fullName evidence="4">ATP-binding protein</fullName>
    </recommendedName>
</protein>